<reference evidence="1 2" key="1">
    <citation type="journal article" date="2019" name="Sci. Rep.">
        <title>Orb-weaving spider Araneus ventricosus genome elucidates the spidroin gene catalogue.</title>
        <authorList>
            <person name="Kono N."/>
            <person name="Nakamura H."/>
            <person name="Ohtoshi R."/>
            <person name="Moran D.A.P."/>
            <person name="Shinohara A."/>
            <person name="Yoshida Y."/>
            <person name="Fujiwara M."/>
            <person name="Mori M."/>
            <person name="Tomita M."/>
            <person name="Arakawa K."/>
        </authorList>
    </citation>
    <scope>NUCLEOTIDE SEQUENCE [LARGE SCALE GENOMIC DNA]</scope>
</reference>
<proteinExistence type="predicted"/>
<dbReference type="Proteomes" id="UP000499080">
    <property type="component" value="Unassembled WGS sequence"/>
</dbReference>
<comment type="caution">
    <text evidence="1">The sequence shown here is derived from an EMBL/GenBank/DDBJ whole genome shotgun (WGS) entry which is preliminary data.</text>
</comment>
<evidence type="ECO:0000313" key="1">
    <source>
        <dbReference type="EMBL" id="GBL88199.1"/>
    </source>
</evidence>
<sequence>MAAPARSKIPNESSVLATAENFVTTGVTVTPSAFWAPLSMIADDAERSRCSHTAPSVYIHYSYPLNWKKHQSVFCFSPRIALASIFVSRP</sequence>
<name>A0A4Y2B9W0_ARAVE</name>
<organism evidence="1 2">
    <name type="scientific">Araneus ventricosus</name>
    <name type="common">Orbweaver spider</name>
    <name type="synonym">Epeira ventricosa</name>
    <dbReference type="NCBI Taxonomy" id="182803"/>
    <lineage>
        <taxon>Eukaryota</taxon>
        <taxon>Metazoa</taxon>
        <taxon>Ecdysozoa</taxon>
        <taxon>Arthropoda</taxon>
        <taxon>Chelicerata</taxon>
        <taxon>Arachnida</taxon>
        <taxon>Araneae</taxon>
        <taxon>Araneomorphae</taxon>
        <taxon>Entelegynae</taxon>
        <taxon>Araneoidea</taxon>
        <taxon>Araneidae</taxon>
        <taxon>Araneus</taxon>
    </lineage>
</organism>
<accession>A0A4Y2B9W0</accession>
<keyword evidence="2" id="KW-1185">Reference proteome</keyword>
<evidence type="ECO:0000313" key="2">
    <source>
        <dbReference type="Proteomes" id="UP000499080"/>
    </source>
</evidence>
<dbReference type="AlphaFoldDB" id="A0A4Y2B9W0"/>
<gene>
    <name evidence="1" type="ORF">AVEN_117787_1</name>
</gene>
<dbReference type="EMBL" id="BGPR01000058">
    <property type="protein sequence ID" value="GBL88199.1"/>
    <property type="molecule type" value="Genomic_DNA"/>
</dbReference>
<protein>
    <submittedName>
        <fullName evidence="1">Uncharacterized protein</fullName>
    </submittedName>
</protein>